<proteinExistence type="predicted"/>
<sequence length="129" mass="14753">MQKDILILILLCAAIGVLFVGLWIAFLMSKTKTNIKSEKFPSAEELLAKMSKKENSLQDLIECVKFAKIHYNLYMGEVEDFDMKFLLILATHKATDAKLILDVESYFKLANPQRKEKLEKILGVGMARR</sequence>
<evidence type="ECO:0000313" key="2">
    <source>
        <dbReference type="EMBL" id="KPH56063.1"/>
    </source>
</evidence>
<organism evidence="2 3">
    <name type="scientific">Helicobacter pullorum</name>
    <dbReference type="NCBI Taxonomy" id="35818"/>
    <lineage>
        <taxon>Bacteria</taxon>
        <taxon>Pseudomonadati</taxon>
        <taxon>Campylobacterota</taxon>
        <taxon>Epsilonproteobacteria</taxon>
        <taxon>Campylobacterales</taxon>
        <taxon>Helicobacteraceae</taxon>
        <taxon>Helicobacter</taxon>
    </lineage>
</organism>
<evidence type="ECO:0000313" key="3">
    <source>
        <dbReference type="Proteomes" id="UP000037997"/>
    </source>
</evidence>
<comment type="caution">
    <text evidence="2">The sequence shown here is derived from an EMBL/GenBank/DDBJ whole genome shotgun (WGS) entry which is preliminary data.</text>
</comment>
<gene>
    <name evidence="2" type="ORF">HPU229334_03190</name>
</gene>
<dbReference type="RefSeq" id="WP_054197697.1">
    <property type="nucleotide sequence ID" value="NZ_CAJFGW010000002.1"/>
</dbReference>
<dbReference type="EMBL" id="JNOC01000017">
    <property type="protein sequence ID" value="KPH56063.1"/>
    <property type="molecule type" value="Genomic_DNA"/>
</dbReference>
<dbReference type="Proteomes" id="UP000037997">
    <property type="component" value="Unassembled WGS sequence"/>
</dbReference>
<keyword evidence="1" id="KW-1133">Transmembrane helix</keyword>
<dbReference type="PATRIC" id="fig|35818.11.peg.626"/>
<keyword evidence="1" id="KW-0812">Transmembrane</keyword>
<name>A0A0N1EIN9_9HELI</name>
<keyword evidence="1" id="KW-0472">Membrane</keyword>
<dbReference type="STRING" id="35818.HPU229336_08660"/>
<protein>
    <submittedName>
        <fullName evidence="2">Uncharacterized protein</fullName>
    </submittedName>
</protein>
<accession>A0A0N1EIN9</accession>
<evidence type="ECO:0000256" key="1">
    <source>
        <dbReference type="SAM" id="Phobius"/>
    </source>
</evidence>
<feature type="transmembrane region" description="Helical" evidence="1">
    <location>
        <begin position="6"/>
        <end position="27"/>
    </location>
</feature>
<dbReference type="AlphaFoldDB" id="A0A0N1EIN9"/>
<reference evidence="2 3" key="1">
    <citation type="submission" date="2014-06" db="EMBL/GenBank/DDBJ databases">
        <title>Helicobacter pullorum isolates in fresh chicken meat - phenotypic and genotypic features.</title>
        <authorList>
            <person name="Borges V."/>
            <person name="Santos A."/>
            <person name="Correia C.B."/>
            <person name="Saraiva M."/>
            <person name="Menard A."/>
            <person name="Vieira L."/>
            <person name="Sampaio D.A."/>
            <person name="Gomes J.P."/>
            <person name="Oleastro M."/>
        </authorList>
    </citation>
    <scope>NUCLEOTIDE SEQUENCE [LARGE SCALE GENOMIC DNA]</scope>
    <source>
        <strain evidence="2 3">229334/12</strain>
    </source>
</reference>